<comment type="subcellular location">
    <subcellularLocation>
        <location evidence="1">Membrane</location>
        <topology evidence="1">Multi-pass membrane protein</topology>
    </subcellularLocation>
</comment>
<dbReference type="Pfam" id="PF00854">
    <property type="entry name" value="PTR2"/>
    <property type="match status" value="1"/>
</dbReference>
<feature type="transmembrane region" description="Helical" evidence="6">
    <location>
        <begin position="31"/>
        <end position="55"/>
    </location>
</feature>
<dbReference type="GO" id="GO:0022857">
    <property type="term" value="F:transmembrane transporter activity"/>
    <property type="evidence" value="ECO:0007669"/>
    <property type="project" value="InterPro"/>
</dbReference>
<evidence type="ECO:0008006" key="9">
    <source>
        <dbReference type="Google" id="ProtNLM"/>
    </source>
</evidence>
<feature type="transmembrane region" description="Helical" evidence="6">
    <location>
        <begin position="94"/>
        <end position="112"/>
    </location>
</feature>
<evidence type="ECO:0000313" key="8">
    <source>
        <dbReference type="Proteomes" id="UP000824469"/>
    </source>
</evidence>
<evidence type="ECO:0000256" key="1">
    <source>
        <dbReference type="ARBA" id="ARBA00004141"/>
    </source>
</evidence>
<keyword evidence="3 6" id="KW-0812">Transmembrane</keyword>
<evidence type="ECO:0000256" key="2">
    <source>
        <dbReference type="ARBA" id="ARBA00005982"/>
    </source>
</evidence>
<gene>
    <name evidence="7" type="ORF">KI387_017508</name>
</gene>
<reference evidence="7 8" key="1">
    <citation type="journal article" date="2021" name="Nat. Plants">
        <title>The Taxus genome provides insights into paclitaxel biosynthesis.</title>
        <authorList>
            <person name="Xiong X."/>
            <person name="Gou J."/>
            <person name="Liao Q."/>
            <person name="Li Y."/>
            <person name="Zhou Q."/>
            <person name="Bi G."/>
            <person name="Li C."/>
            <person name="Du R."/>
            <person name="Wang X."/>
            <person name="Sun T."/>
            <person name="Guo L."/>
            <person name="Liang H."/>
            <person name="Lu P."/>
            <person name="Wu Y."/>
            <person name="Zhang Z."/>
            <person name="Ro D.K."/>
            <person name="Shang Y."/>
            <person name="Huang S."/>
            <person name="Yan J."/>
        </authorList>
    </citation>
    <scope>NUCLEOTIDE SEQUENCE [LARGE SCALE GENOMIC DNA]</scope>
    <source>
        <strain evidence="7">Ta-2019</strain>
    </source>
</reference>
<comment type="similarity">
    <text evidence="2">Belongs to the major facilitator superfamily. Proton-dependent oligopeptide transporter (POT/PTR) (TC 2.A.17) family.</text>
</comment>
<dbReference type="SUPFAM" id="SSF103473">
    <property type="entry name" value="MFS general substrate transporter"/>
    <property type="match status" value="1"/>
</dbReference>
<evidence type="ECO:0000256" key="6">
    <source>
        <dbReference type="SAM" id="Phobius"/>
    </source>
</evidence>
<feature type="transmembrane region" description="Helical" evidence="6">
    <location>
        <begin position="186"/>
        <end position="210"/>
    </location>
</feature>
<dbReference type="GO" id="GO:0016020">
    <property type="term" value="C:membrane"/>
    <property type="evidence" value="ECO:0007669"/>
    <property type="project" value="UniProtKB-SubCell"/>
</dbReference>
<dbReference type="AlphaFoldDB" id="A0AA38GFW6"/>
<feature type="transmembrane region" description="Helical" evidence="6">
    <location>
        <begin position="374"/>
        <end position="395"/>
    </location>
</feature>
<feature type="transmembrane region" description="Helical" evidence="6">
    <location>
        <begin position="416"/>
        <end position="436"/>
    </location>
</feature>
<dbReference type="OMA" id="LANPMID"/>
<dbReference type="InterPro" id="IPR000109">
    <property type="entry name" value="POT_fam"/>
</dbReference>
<dbReference type="Gene3D" id="1.20.1250.20">
    <property type="entry name" value="MFS general substrate transporter like domains"/>
    <property type="match status" value="1"/>
</dbReference>
<feature type="transmembrane region" description="Helical" evidence="6">
    <location>
        <begin position="502"/>
        <end position="523"/>
    </location>
</feature>
<dbReference type="Proteomes" id="UP000824469">
    <property type="component" value="Unassembled WGS sequence"/>
</dbReference>
<keyword evidence="4 6" id="KW-1133">Transmembrane helix</keyword>
<evidence type="ECO:0000313" key="7">
    <source>
        <dbReference type="EMBL" id="KAH9322869.1"/>
    </source>
</evidence>
<feature type="transmembrane region" description="Helical" evidence="6">
    <location>
        <begin position="548"/>
        <end position="567"/>
    </location>
</feature>
<keyword evidence="5 6" id="KW-0472">Membrane</keyword>
<evidence type="ECO:0000256" key="5">
    <source>
        <dbReference type="ARBA" id="ARBA00023136"/>
    </source>
</evidence>
<feature type="transmembrane region" description="Helical" evidence="6">
    <location>
        <begin position="464"/>
        <end position="490"/>
    </location>
</feature>
<name>A0AA38GFW6_TAXCH</name>
<proteinExistence type="inferred from homology"/>
<evidence type="ECO:0000256" key="3">
    <source>
        <dbReference type="ARBA" id="ARBA00022692"/>
    </source>
</evidence>
<accession>A0AA38GFW6</accession>
<comment type="caution">
    <text evidence="7">The sequence shown here is derived from an EMBL/GenBank/DDBJ whole genome shotgun (WGS) entry which is preliminary data.</text>
</comment>
<keyword evidence="8" id="KW-1185">Reference proteome</keyword>
<feature type="transmembrane region" description="Helical" evidence="6">
    <location>
        <begin position="67"/>
        <end position="88"/>
    </location>
</feature>
<evidence type="ECO:0000256" key="4">
    <source>
        <dbReference type="ARBA" id="ARBA00022989"/>
    </source>
</evidence>
<dbReference type="PANTHER" id="PTHR11654">
    <property type="entry name" value="OLIGOPEPTIDE TRANSPORTER-RELATED"/>
    <property type="match status" value="1"/>
</dbReference>
<sequence length="609" mass="67362">MYEEDNELEGFVDWKGRPARKDCHGGINSTLFVYVTVGFNNIAFLAASVNLVSYFNGFMHLKIAEAATTLTNFLGTAFLLSLLGGFISDSYIDRFKTCVLFASGEFIGYIIMTIQAHYASLKPPTCNPLDHTSVCVKVSGGKAAMMFTGLYLIALGNGGVKANLSALGGDQFDETDPKERRKISTFFNYFLFSLCAGAAVGVTVVVWLMNNKGWDVGFGICAAGIFIGIISLTAGITTYRNKVPGGSPLTRIAQVFVASFHNAKLRLPENPGDLYEAHDKEPYISKKKLLHTNQFKFLDKAATLRDNFLETENNMKPNPWRLCSVTQVEETKILLRMLPVFASTIVMSTCLAQLQTFSVSQGITMDTSMGKNFHIPPGSLAAIPLAIIIIITPFYDRVFVPLARRFTGHETGITHLQRIGIGLVFSVLSMSIAALVEVKRKNVAIEKGMVDSIPLFMPPLPISVFWLGFQFFIFGIADLFTFVGLIDFFYSEAPAEMRSLATAFSWTSLALGYFLSSVLVRIVNSATNKTKTHGWLGGNNLNRNHLNLFYWLLAILSTLNFFNYLFWSRWYKYKPKIKGQVADEASTVRLADITTILRSILASASCNSS</sequence>
<feature type="transmembrane region" description="Helical" evidence="6">
    <location>
        <begin position="216"/>
        <end position="239"/>
    </location>
</feature>
<dbReference type="InterPro" id="IPR036259">
    <property type="entry name" value="MFS_trans_sf"/>
</dbReference>
<protein>
    <recommendedName>
        <fullName evidence="9">Nitrate transporter</fullName>
    </recommendedName>
</protein>
<organism evidence="7 8">
    <name type="scientific">Taxus chinensis</name>
    <name type="common">Chinese yew</name>
    <name type="synonym">Taxus wallichiana var. chinensis</name>
    <dbReference type="NCBI Taxonomy" id="29808"/>
    <lineage>
        <taxon>Eukaryota</taxon>
        <taxon>Viridiplantae</taxon>
        <taxon>Streptophyta</taxon>
        <taxon>Embryophyta</taxon>
        <taxon>Tracheophyta</taxon>
        <taxon>Spermatophyta</taxon>
        <taxon>Pinopsida</taxon>
        <taxon>Pinidae</taxon>
        <taxon>Conifers II</taxon>
        <taxon>Cupressales</taxon>
        <taxon>Taxaceae</taxon>
        <taxon>Taxus</taxon>
    </lineage>
</organism>
<dbReference type="EMBL" id="JAHRHJ020000003">
    <property type="protein sequence ID" value="KAH9322869.1"/>
    <property type="molecule type" value="Genomic_DNA"/>
</dbReference>